<dbReference type="AlphaFoldDB" id="A0A165NJ68"/>
<proteinExistence type="predicted"/>
<evidence type="ECO:0000313" key="2">
    <source>
        <dbReference type="EMBL" id="KZT19718.1"/>
    </source>
</evidence>
<dbReference type="EMBL" id="KV425635">
    <property type="protein sequence ID" value="KZT19718.1"/>
    <property type="molecule type" value="Genomic_DNA"/>
</dbReference>
<keyword evidence="3" id="KW-1185">Reference proteome</keyword>
<dbReference type="PANTHER" id="PTHR32428:SF2">
    <property type="entry name" value="TARGET OF RAPAMYCIN COMPLEX 2 SUBUNIT BIT61-RELATED"/>
    <property type="match status" value="1"/>
</dbReference>
<dbReference type="PANTHER" id="PTHR32428">
    <property type="entry name" value="TARGET OF RAPAMYCIN COMPLEX 2 SUBUNIT BIT61-RELATED"/>
    <property type="match status" value="1"/>
</dbReference>
<reference evidence="2 3" key="1">
    <citation type="journal article" date="2016" name="Mol. Biol. Evol.">
        <title>Comparative Genomics of Early-Diverging Mushroom-Forming Fungi Provides Insights into the Origins of Lignocellulose Decay Capabilities.</title>
        <authorList>
            <person name="Nagy L.G."/>
            <person name="Riley R."/>
            <person name="Tritt A."/>
            <person name="Adam C."/>
            <person name="Daum C."/>
            <person name="Floudas D."/>
            <person name="Sun H."/>
            <person name="Yadav J.S."/>
            <person name="Pangilinan J."/>
            <person name="Larsson K.H."/>
            <person name="Matsuura K."/>
            <person name="Barry K."/>
            <person name="Labutti K."/>
            <person name="Kuo R."/>
            <person name="Ohm R.A."/>
            <person name="Bhattacharya S.S."/>
            <person name="Shirouzu T."/>
            <person name="Yoshinaga Y."/>
            <person name="Martin F.M."/>
            <person name="Grigoriev I.V."/>
            <person name="Hibbett D.S."/>
        </authorList>
    </citation>
    <scope>NUCLEOTIDE SEQUENCE [LARGE SCALE GENOMIC DNA]</scope>
    <source>
        <strain evidence="2 3">HHB14362 ss-1</strain>
    </source>
</reference>
<dbReference type="STRING" id="1314782.A0A165NJ68"/>
<dbReference type="InParanoid" id="A0A165NJ68"/>
<feature type="region of interest" description="Disordered" evidence="1">
    <location>
        <begin position="472"/>
        <end position="529"/>
    </location>
</feature>
<accession>A0A165NJ68</accession>
<dbReference type="Proteomes" id="UP000076761">
    <property type="component" value="Unassembled WGS sequence"/>
</dbReference>
<feature type="region of interest" description="Disordered" evidence="1">
    <location>
        <begin position="597"/>
        <end position="616"/>
    </location>
</feature>
<sequence length="616" mass="66836">MTGRQALPHVPIGRRSQDSRPASPIHNIRPERRRTSSDATPTTPKASDPHVPAYLDAPQPATATGASRRLGFLGDILSSSASLTSHREKEKEPVQSAVISAIRSTSIPSQLLPPRTHSRTDSALSALSVPRDSSASPAPAMASSSSTPANISIKSHNSPSKPSSGRTYDSKLVSREMHRLGNLAHLPAVVAAAASAASLTLPGSTPAITAPSMMTSISSSDNPWAQLHVHVLPLFNGEPLRIPIEDLNSLVKRHIQIVIAASPSRAVSTLEHDASELISSGMVTFNAKLVGIEDEELLRRVVDRWVFFWDQVLPYVEGALLPLQTDSLLLSLYRHAKPHRTSSPTRSGNSKSSSALSSSAQIDVRTVALRSFRDKVIVPLFPRLNARLEIMKKEMKDGLFGDGLGENQIMPRLQQMLLVLASQTRLRPTQLSLTEPAPQPTAGEVAVTQLLRTIRSPLSSLSTNATLRPFSVASASSHKRTPSFLSGQVPRDRRGRIGQKPGWMRAEKILGPGDDDPDDDNGEETPRNYGYFEQGREKEREFLESLRSPDPEGAIANAGLGGWGLGAGVEEQEQGKAEDDDEDEAMDWDQAQAVVERMVGMKPNETQAPEIRRRMT</sequence>
<dbReference type="InterPro" id="IPR013745">
    <property type="entry name" value="Bit61/PRR5"/>
</dbReference>
<feature type="compositionally biased region" description="Acidic residues" evidence="1">
    <location>
        <begin position="513"/>
        <end position="523"/>
    </location>
</feature>
<gene>
    <name evidence="2" type="ORF">NEOLEDRAFT_1101894</name>
</gene>
<feature type="compositionally biased region" description="Low complexity" evidence="1">
    <location>
        <begin position="133"/>
        <end position="149"/>
    </location>
</feature>
<name>A0A165NJ68_9AGAM</name>
<feature type="compositionally biased region" description="Polar residues" evidence="1">
    <location>
        <begin position="150"/>
        <end position="167"/>
    </location>
</feature>
<evidence type="ECO:0000313" key="3">
    <source>
        <dbReference type="Proteomes" id="UP000076761"/>
    </source>
</evidence>
<feature type="region of interest" description="Disordered" evidence="1">
    <location>
        <begin position="554"/>
        <end position="585"/>
    </location>
</feature>
<dbReference type="GO" id="GO:0038203">
    <property type="term" value="P:TORC2 signaling"/>
    <property type="evidence" value="ECO:0007669"/>
    <property type="project" value="TreeGrafter"/>
</dbReference>
<organism evidence="2 3">
    <name type="scientific">Neolentinus lepideus HHB14362 ss-1</name>
    <dbReference type="NCBI Taxonomy" id="1314782"/>
    <lineage>
        <taxon>Eukaryota</taxon>
        <taxon>Fungi</taxon>
        <taxon>Dikarya</taxon>
        <taxon>Basidiomycota</taxon>
        <taxon>Agaricomycotina</taxon>
        <taxon>Agaricomycetes</taxon>
        <taxon>Gloeophyllales</taxon>
        <taxon>Gloeophyllaceae</taxon>
        <taxon>Neolentinus</taxon>
    </lineage>
</organism>
<protein>
    <submittedName>
        <fullName evidence="2">HbrB-domain-containing protein</fullName>
    </submittedName>
</protein>
<feature type="region of interest" description="Disordered" evidence="1">
    <location>
        <begin position="108"/>
        <end position="168"/>
    </location>
</feature>
<dbReference type="GO" id="GO:0031932">
    <property type="term" value="C:TORC2 complex"/>
    <property type="evidence" value="ECO:0007669"/>
    <property type="project" value="TreeGrafter"/>
</dbReference>
<evidence type="ECO:0000256" key="1">
    <source>
        <dbReference type="SAM" id="MobiDB-lite"/>
    </source>
</evidence>
<feature type="region of interest" description="Disordered" evidence="1">
    <location>
        <begin position="1"/>
        <end position="66"/>
    </location>
</feature>
<dbReference type="OrthoDB" id="2290221at2759"/>
<dbReference type="Pfam" id="PF08539">
    <property type="entry name" value="HbrB"/>
    <property type="match status" value="1"/>
</dbReference>